<sequence length="311" mass="32991">MRKSQEQVLQNKINVCLLALVSCLLWGSASPCIKTGYDWLCISSADVGAQLLFAGVRFTLAGIITVAAGSLMFHRKLVPTKKTFPSVCVLALVQTVVQYFFFYVALSNTTGVRAAVIQGANAFIALFVAALVFKMERLTVKKVAGSAVGFLGVIIINLAGGSFGSGFRLAGEGFIILSTVAYAFSSALIKIYAKDEHPFTLSGWQFFLGGLALCAIGLCLGGRFSLTLPAAGLILYLAFLSAAAYSLWGLLLKYNSVASVTVYSFAIPVFGTILSAIILKEGAQAASLQSLAALVLITVGIIMVNREENKR</sequence>
<comment type="caution">
    <text evidence="9">The sequence shown here is derived from an EMBL/GenBank/DDBJ whole genome shotgun (WGS) entry which is preliminary data.</text>
</comment>
<evidence type="ECO:0000256" key="4">
    <source>
        <dbReference type="ARBA" id="ARBA00022692"/>
    </source>
</evidence>
<feature type="domain" description="EamA" evidence="8">
    <location>
        <begin position="16"/>
        <end position="157"/>
    </location>
</feature>
<protein>
    <submittedName>
        <fullName evidence="9">DMT family transporter</fullName>
    </submittedName>
</protein>
<dbReference type="Proteomes" id="UP000611762">
    <property type="component" value="Unassembled WGS sequence"/>
</dbReference>
<dbReference type="PANTHER" id="PTHR32322">
    <property type="entry name" value="INNER MEMBRANE TRANSPORTER"/>
    <property type="match status" value="1"/>
</dbReference>
<feature type="transmembrane region" description="Helical" evidence="7">
    <location>
        <begin position="173"/>
        <end position="192"/>
    </location>
</feature>
<dbReference type="AlphaFoldDB" id="A0A926DN73"/>
<feature type="transmembrane region" description="Helical" evidence="7">
    <location>
        <begin position="47"/>
        <end position="72"/>
    </location>
</feature>
<evidence type="ECO:0000256" key="7">
    <source>
        <dbReference type="SAM" id="Phobius"/>
    </source>
</evidence>
<dbReference type="InterPro" id="IPR000620">
    <property type="entry name" value="EamA_dom"/>
</dbReference>
<feature type="transmembrane region" description="Helical" evidence="7">
    <location>
        <begin position="230"/>
        <end position="248"/>
    </location>
</feature>
<organism evidence="9 10">
    <name type="scientific">Congzhengia minquanensis</name>
    <dbReference type="NCBI Taxonomy" id="2763657"/>
    <lineage>
        <taxon>Bacteria</taxon>
        <taxon>Bacillati</taxon>
        <taxon>Bacillota</taxon>
        <taxon>Clostridia</taxon>
        <taxon>Eubacteriales</taxon>
        <taxon>Oscillospiraceae</taxon>
        <taxon>Congzhengia</taxon>
    </lineage>
</organism>
<evidence type="ECO:0000259" key="8">
    <source>
        <dbReference type="Pfam" id="PF00892"/>
    </source>
</evidence>
<feature type="transmembrane region" description="Helical" evidence="7">
    <location>
        <begin position="145"/>
        <end position="167"/>
    </location>
</feature>
<dbReference type="RefSeq" id="WP_249311329.1">
    <property type="nucleotide sequence ID" value="NZ_JACRSU010000001.1"/>
</dbReference>
<name>A0A926DN73_9FIRM</name>
<dbReference type="InterPro" id="IPR037185">
    <property type="entry name" value="EmrE-like"/>
</dbReference>
<keyword evidence="5 7" id="KW-1133">Transmembrane helix</keyword>
<evidence type="ECO:0000313" key="9">
    <source>
        <dbReference type="EMBL" id="MBC8540225.1"/>
    </source>
</evidence>
<feature type="transmembrane region" description="Helical" evidence="7">
    <location>
        <begin position="204"/>
        <end position="224"/>
    </location>
</feature>
<feature type="domain" description="EamA" evidence="8">
    <location>
        <begin position="171"/>
        <end position="305"/>
    </location>
</feature>
<dbReference type="SUPFAM" id="SSF103481">
    <property type="entry name" value="Multidrug resistance efflux transporter EmrE"/>
    <property type="match status" value="2"/>
</dbReference>
<comment type="similarity">
    <text evidence="2">Belongs to the EamA transporter family.</text>
</comment>
<evidence type="ECO:0000256" key="3">
    <source>
        <dbReference type="ARBA" id="ARBA00022475"/>
    </source>
</evidence>
<dbReference type="EMBL" id="JACRSU010000001">
    <property type="protein sequence ID" value="MBC8540225.1"/>
    <property type="molecule type" value="Genomic_DNA"/>
</dbReference>
<dbReference type="Pfam" id="PF00892">
    <property type="entry name" value="EamA"/>
    <property type="match status" value="2"/>
</dbReference>
<accession>A0A926DN73</accession>
<dbReference type="PROSITE" id="PS51257">
    <property type="entry name" value="PROKAR_LIPOPROTEIN"/>
    <property type="match status" value="1"/>
</dbReference>
<evidence type="ECO:0000256" key="1">
    <source>
        <dbReference type="ARBA" id="ARBA00004651"/>
    </source>
</evidence>
<feature type="transmembrane region" description="Helical" evidence="7">
    <location>
        <begin position="112"/>
        <end position="133"/>
    </location>
</feature>
<feature type="transmembrane region" description="Helical" evidence="7">
    <location>
        <begin position="285"/>
        <end position="304"/>
    </location>
</feature>
<evidence type="ECO:0000256" key="6">
    <source>
        <dbReference type="ARBA" id="ARBA00023136"/>
    </source>
</evidence>
<keyword evidence="10" id="KW-1185">Reference proteome</keyword>
<evidence type="ECO:0000313" key="10">
    <source>
        <dbReference type="Proteomes" id="UP000611762"/>
    </source>
</evidence>
<keyword evidence="4 7" id="KW-0812">Transmembrane</keyword>
<evidence type="ECO:0000256" key="2">
    <source>
        <dbReference type="ARBA" id="ARBA00007362"/>
    </source>
</evidence>
<gene>
    <name evidence="9" type="ORF">H8698_04470</name>
</gene>
<feature type="transmembrane region" description="Helical" evidence="7">
    <location>
        <begin position="84"/>
        <end position="106"/>
    </location>
</feature>
<comment type="subcellular location">
    <subcellularLocation>
        <location evidence="1">Cell membrane</location>
        <topology evidence="1">Multi-pass membrane protein</topology>
    </subcellularLocation>
</comment>
<dbReference type="PANTHER" id="PTHR32322:SF18">
    <property type="entry name" value="S-ADENOSYLMETHIONINE_S-ADENOSYLHOMOCYSTEINE TRANSPORTER"/>
    <property type="match status" value="1"/>
</dbReference>
<evidence type="ECO:0000256" key="5">
    <source>
        <dbReference type="ARBA" id="ARBA00022989"/>
    </source>
</evidence>
<keyword evidence="6 7" id="KW-0472">Membrane</keyword>
<dbReference type="GO" id="GO:0005886">
    <property type="term" value="C:plasma membrane"/>
    <property type="evidence" value="ECO:0007669"/>
    <property type="project" value="UniProtKB-SubCell"/>
</dbReference>
<reference evidence="9" key="1">
    <citation type="submission" date="2020-08" db="EMBL/GenBank/DDBJ databases">
        <title>Genome public.</title>
        <authorList>
            <person name="Liu C."/>
            <person name="Sun Q."/>
        </authorList>
    </citation>
    <scope>NUCLEOTIDE SEQUENCE</scope>
    <source>
        <strain evidence="9">H8</strain>
    </source>
</reference>
<feature type="transmembrane region" description="Helical" evidence="7">
    <location>
        <begin position="260"/>
        <end position="279"/>
    </location>
</feature>
<proteinExistence type="inferred from homology"/>
<dbReference type="InterPro" id="IPR050638">
    <property type="entry name" value="AA-Vitamin_Transporters"/>
</dbReference>
<keyword evidence="3" id="KW-1003">Cell membrane</keyword>